<feature type="transmembrane region" description="Helical" evidence="1">
    <location>
        <begin position="187"/>
        <end position="208"/>
    </location>
</feature>
<feature type="transmembrane region" description="Helical" evidence="1">
    <location>
        <begin position="103"/>
        <end position="122"/>
    </location>
</feature>
<feature type="transmembrane region" description="Helical" evidence="1">
    <location>
        <begin position="70"/>
        <end position="91"/>
    </location>
</feature>
<dbReference type="InterPro" id="IPR002656">
    <property type="entry name" value="Acyl_transf_3_dom"/>
</dbReference>
<dbReference type="PANTHER" id="PTHR23028">
    <property type="entry name" value="ACETYLTRANSFERASE"/>
    <property type="match status" value="1"/>
</dbReference>
<keyword evidence="3" id="KW-0808">Transferase</keyword>
<dbReference type="GO" id="GO:0016020">
    <property type="term" value="C:membrane"/>
    <property type="evidence" value="ECO:0007669"/>
    <property type="project" value="TreeGrafter"/>
</dbReference>
<feature type="transmembrane region" description="Helical" evidence="1">
    <location>
        <begin position="271"/>
        <end position="288"/>
    </location>
</feature>
<name>A0A1H3JBP6_9ACTN</name>
<evidence type="ECO:0000313" key="4">
    <source>
        <dbReference type="Proteomes" id="UP000242415"/>
    </source>
</evidence>
<dbReference type="Proteomes" id="UP000242415">
    <property type="component" value="Unassembled WGS sequence"/>
</dbReference>
<dbReference type="GO" id="GO:0016747">
    <property type="term" value="F:acyltransferase activity, transferring groups other than amino-acyl groups"/>
    <property type="evidence" value="ECO:0007669"/>
    <property type="project" value="InterPro"/>
</dbReference>
<proteinExistence type="predicted"/>
<dbReference type="GO" id="GO:0009103">
    <property type="term" value="P:lipopolysaccharide biosynthetic process"/>
    <property type="evidence" value="ECO:0007669"/>
    <property type="project" value="TreeGrafter"/>
</dbReference>
<feature type="domain" description="Acyltransferase 3" evidence="2">
    <location>
        <begin position="29"/>
        <end position="353"/>
    </location>
</feature>
<organism evidence="3 4">
    <name type="scientific">Micromonospora pattaloongensis</name>
    <dbReference type="NCBI Taxonomy" id="405436"/>
    <lineage>
        <taxon>Bacteria</taxon>
        <taxon>Bacillati</taxon>
        <taxon>Actinomycetota</taxon>
        <taxon>Actinomycetes</taxon>
        <taxon>Micromonosporales</taxon>
        <taxon>Micromonosporaceae</taxon>
        <taxon>Micromonospora</taxon>
    </lineage>
</organism>
<dbReference type="EMBL" id="FNPH01000002">
    <property type="protein sequence ID" value="SDY37356.1"/>
    <property type="molecule type" value="Genomic_DNA"/>
</dbReference>
<accession>A0A1H3JBP6</accession>
<keyword evidence="4" id="KW-1185">Reference proteome</keyword>
<feature type="transmembrane region" description="Helical" evidence="1">
    <location>
        <begin position="32"/>
        <end position="50"/>
    </location>
</feature>
<keyword evidence="1" id="KW-0812">Transmembrane</keyword>
<dbReference type="InterPro" id="IPR050879">
    <property type="entry name" value="Acyltransferase_3"/>
</dbReference>
<keyword evidence="3" id="KW-0012">Acyltransferase</keyword>
<feature type="transmembrane region" description="Helical" evidence="1">
    <location>
        <begin position="308"/>
        <end position="327"/>
    </location>
</feature>
<evidence type="ECO:0000313" key="3">
    <source>
        <dbReference type="EMBL" id="SDY37356.1"/>
    </source>
</evidence>
<feature type="transmembrane region" description="Helical" evidence="1">
    <location>
        <begin position="333"/>
        <end position="356"/>
    </location>
</feature>
<reference evidence="4" key="1">
    <citation type="submission" date="2016-10" db="EMBL/GenBank/DDBJ databases">
        <authorList>
            <person name="Varghese N."/>
            <person name="Submissions S."/>
        </authorList>
    </citation>
    <scope>NUCLEOTIDE SEQUENCE [LARGE SCALE GENOMIC DNA]</scope>
    <source>
        <strain evidence="4">DSM 45245</strain>
    </source>
</reference>
<sequence length="395" mass="43274">MRRGRRRVPRYGRKGILSEPQPAARRLPSLTGLRFAAALLVFGVHAYSMIPLADPTQHRIAQVLLDAGDLGVSFFFVLSGFVLTWSARPGLSTLRFWRGRIARVYPAHLAALGFALAGLALTDRIPPILTDLLIRTGLLVQAWDTRDVVYLGLNPVTWSLSCEAAFYLCFPLLYAGLRRLGTGSLRVLTVALVAGVWLMPTIAELAVAPEHRRWFVYVFPLTRMLEFALGIVLARLVATGAWRGPALGLAMLIFAGNYLIVDWLPAETRDTAGTIVATALLIPAAALADLRGSRSVWRGRATQHLGEVSYAFFLIHLVVIVTAMELIGRERTWSLPAALALTAALLLISYALAVPLHRWVELPAMRLLAGRRPAPALPRQAGAPRVEEIPIGARR</sequence>
<dbReference type="AlphaFoldDB" id="A0A1H3JBP6"/>
<feature type="transmembrane region" description="Helical" evidence="1">
    <location>
        <begin position="214"/>
        <end position="234"/>
    </location>
</feature>
<dbReference type="Pfam" id="PF01757">
    <property type="entry name" value="Acyl_transf_3"/>
    <property type="match status" value="1"/>
</dbReference>
<dbReference type="GO" id="GO:0016787">
    <property type="term" value="F:hydrolase activity"/>
    <property type="evidence" value="ECO:0007669"/>
    <property type="project" value="UniProtKB-KW"/>
</dbReference>
<evidence type="ECO:0000259" key="2">
    <source>
        <dbReference type="Pfam" id="PF01757"/>
    </source>
</evidence>
<keyword evidence="1" id="KW-1133">Transmembrane helix</keyword>
<keyword evidence="1" id="KW-0472">Membrane</keyword>
<evidence type="ECO:0000256" key="1">
    <source>
        <dbReference type="SAM" id="Phobius"/>
    </source>
</evidence>
<protein>
    <submittedName>
        <fullName evidence="3">Peptidoglycan/LPS O-acetylase OafA/YrhL, contains acyltransferase and SGNH-hydrolase domains</fullName>
    </submittedName>
</protein>
<dbReference type="RefSeq" id="WP_175543517.1">
    <property type="nucleotide sequence ID" value="NZ_FNPH01000002.1"/>
</dbReference>
<keyword evidence="3" id="KW-0378">Hydrolase</keyword>
<feature type="transmembrane region" description="Helical" evidence="1">
    <location>
        <begin position="156"/>
        <end position="175"/>
    </location>
</feature>
<dbReference type="STRING" id="405436.SAMN05444365_10242"/>
<feature type="transmembrane region" description="Helical" evidence="1">
    <location>
        <begin position="246"/>
        <end position="265"/>
    </location>
</feature>
<dbReference type="PANTHER" id="PTHR23028:SF53">
    <property type="entry name" value="ACYL_TRANSF_3 DOMAIN-CONTAINING PROTEIN"/>
    <property type="match status" value="1"/>
</dbReference>
<gene>
    <name evidence="3" type="ORF">SAMN05444365_10242</name>
</gene>